<comment type="caution">
    <text evidence="17">The sequence shown here is derived from an EMBL/GenBank/DDBJ whole genome shotgun (WGS) entry which is preliminary data.</text>
</comment>
<gene>
    <name evidence="17" type="ORF">E5288_WYG002771</name>
</gene>
<feature type="region of interest" description="Disordered" evidence="15">
    <location>
        <begin position="95"/>
        <end position="166"/>
    </location>
</feature>
<dbReference type="PANTHER" id="PTHR16776">
    <property type="entry name" value="EXTRACELLULAR MATRIX PROTEIN 1"/>
    <property type="match status" value="1"/>
</dbReference>
<evidence type="ECO:0000256" key="3">
    <source>
        <dbReference type="ARBA" id="ARBA00022530"/>
    </source>
</evidence>
<feature type="chain" id="PRO_5025669942" description="Extracellular matrix protein 1" evidence="16">
    <location>
        <begin position="19"/>
        <end position="590"/>
    </location>
</feature>
<protein>
    <recommendedName>
        <fullName evidence="12">Extracellular matrix protein 1</fullName>
    </recommendedName>
    <alternativeName>
        <fullName evidence="13">Secretory component p85</fullName>
    </alternativeName>
</protein>
<dbReference type="Gene3D" id="1.10.246.10">
    <property type="match status" value="3"/>
</dbReference>
<dbReference type="PANTHER" id="PTHR16776:SF3">
    <property type="entry name" value="EXTRACELLULAR MATRIX PROTEIN 1"/>
    <property type="match status" value="1"/>
</dbReference>
<evidence type="ECO:0000256" key="1">
    <source>
        <dbReference type="ARBA" id="ARBA00004498"/>
    </source>
</evidence>
<evidence type="ECO:0000256" key="9">
    <source>
        <dbReference type="ARBA" id="ARBA00023180"/>
    </source>
</evidence>
<keyword evidence="2" id="KW-0964">Secreted</keyword>
<dbReference type="InterPro" id="IPR020858">
    <property type="entry name" value="Serum_albumin-like"/>
</dbReference>
<keyword evidence="3" id="KW-0272">Extracellular matrix</keyword>
<evidence type="ECO:0000256" key="6">
    <source>
        <dbReference type="ARBA" id="ARBA00022729"/>
    </source>
</evidence>
<dbReference type="GO" id="GO:0001525">
    <property type="term" value="P:angiogenesis"/>
    <property type="evidence" value="ECO:0007669"/>
    <property type="project" value="UniProtKB-KW"/>
</dbReference>
<evidence type="ECO:0000256" key="10">
    <source>
        <dbReference type="ARBA" id="ARBA00054936"/>
    </source>
</evidence>
<keyword evidence="4" id="KW-0091">Biomineralization</keyword>
<keyword evidence="5" id="KW-0037">Angiogenesis</keyword>
<keyword evidence="18" id="KW-1185">Reference proteome</keyword>
<keyword evidence="7" id="KW-0677">Repeat</keyword>
<dbReference type="GO" id="GO:0030500">
    <property type="term" value="P:regulation of bone mineralization"/>
    <property type="evidence" value="ECO:0007669"/>
    <property type="project" value="UniProtKB-KW"/>
</dbReference>
<keyword evidence="14" id="KW-0495">Mineral balance</keyword>
<evidence type="ECO:0000256" key="15">
    <source>
        <dbReference type="SAM" id="MobiDB-lite"/>
    </source>
</evidence>
<accession>A0A6B0S2K6</accession>
<dbReference type="SUPFAM" id="SSF48552">
    <property type="entry name" value="Serum albumin-like"/>
    <property type="match status" value="2"/>
</dbReference>
<dbReference type="GO" id="GO:0031214">
    <property type="term" value="P:biomineral tissue development"/>
    <property type="evidence" value="ECO:0007669"/>
    <property type="project" value="UniProtKB-KW"/>
</dbReference>
<organism evidence="17 18">
    <name type="scientific">Bos mutus</name>
    <name type="common">wild yak</name>
    <dbReference type="NCBI Taxonomy" id="72004"/>
    <lineage>
        <taxon>Eukaryota</taxon>
        <taxon>Metazoa</taxon>
        <taxon>Chordata</taxon>
        <taxon>Craniata</taxon>
        <taxon>Vertebrata</taxon>
        <taxon>Euteleostomi</taxon>
        <taxon>Mammalia</taxon>
        <taxon>Eutheria</taxon>
        <taxon>Laurasiatheria</taxon>
        <taxon>Artiodactyla</taxon>
        <taxon>Ruminantia</taxon>
        <taxon>Pecora</taxon>
        <taxon>Bovidae</taxon>
        <taxon>Bovinae</taxon>
        <taxon>Bos</taxon>
    </lineage>
</organism>
<sequence length="590" mass="65439">MSGAALVLACLTVASVASDGGFKASGQRELGPQPLTHPLQEVGYAAPPSPPLSRALPQGHPRTSQHSLHSEGHSEVQPSPSQEAIPLQEELPAPQLPVEKKGGPPLPQEAIPLQEELPPPQVPIEQKEEKPAPSMDHSPPEPESWNPAQHCQHGRPRGGWGHRLDGFPPGRPSLDNLDQICLPSRQHVVYGPWNLPQTGFSHLSRQGETLNLLETGYSRCCRCRNRTNRLDCAELVWEDSVTRFCEAEFSVKTQPHGCCKKQGEARLSCFQEEAPRPHYQLRACPSHQPGISLGPELPFPPGLPTVDNIKNICHLKRFRSVPRNLPATDSIQRQLQALTRLEAEFQRCCRQGNNHTCTWKAWEDTLDGYCDREQAIKTHHHSCCNYPPSPLRDKCFARRAPYPNYDRDILTLDLSRITPNLMNHLCGNRRVLSKHKQIPGLIQKVTARCCDLPFPEQACCAEEEKSAFIDELCGSRRNFWRDSALCCKLSPGDEQINCFNTKYLRNVAVVTGDTRDAKGPGEQGPTQGTNSSPTSEPKEEALKVSEMGLGLWSERQVCPPSCLDCVSFTASPDSSISDFKSLAFSTLCQN</sequence>
<dbReference type="AlphaFoldDB" id="A0A6B0S2K6"/>
<dbReference type="GO" id="GO:0001503">
    <property type="term" value="P:ossification"/>
    <property type="evidence" value="ECO:0007669"/>
    <property type="project" value="UniProtKB-KW"/>
</dbReference>
<keyword evidence="8" id="KW-0892">Osteogenesis</keyword>
<evidence type="ECO:0000256" key="12">
    <source>
        <dbReference type="ARBA" id="ARBA00074822"/>
    </source>
</evidence>
<dbReference type="GO" id="GO:0005615">
    <property type="term" value="C:extracellular space"/>
    <property type="evidence" value="ECO:0007669"/>
    <property type="project" value="InterPro"/>
</dbReference>
<evidence type="ECO:0000256" key="2">
    <source>
        <dbReference type="ARBA" id="ARBA00022525"/>
    </source>
</evidence>
<dbReference type="GO" id="GO:0060255">
    <property type="term" value="P:regulation of macromolecule metabolic process"/>
    <property type="evidence" value="ECO:0007669"/>
    <property type="project" value="UniProtKB-ARBA"/>
</dbReference>
<evidence type="ECO:0000313" key="18">
    <source>
        <dbReference type="Proteomes" id="UP000322234"/>
    </source>
</evidence>
<dbReference type="InterPro" id="IPR008605">
    <property type="entry name" value="ECM1"/>
</dbReference>
<evidence type="ECO:0000313" key="17">
    <source>
        <dbReference type="EMBL" id="MXQ96520.1"/>
    </source>
</evidence>
<evidence type="ECO:0000256" key="16">
    <source>
        <dbReference type="SAM" id="SignalP"/>
    </source>
</evidence>
<evidence type="ECO:0000256" key="7">
    <source>
        <dbReference type="ARBA" id="ARBA00022737"/>
    </source>
</evidence>
<dbReference type="GO" id="GO:0080090">
    <property type="term" value="P:regulation of primary metabolic process"/>
    <property type="evidence" value="ECO:0007669"/>
    <property type="project" value="UniProtKB-ARBA"/>
</dbReference>
<feature type="compositionally biased region" description="Polar residues" evidence="15">
    <location>
        <begin position="524"/>
        <end position="535"/>
    </location>
</feature>
<evidence type="ECO:0000256" key="5">
    <source>
        <dbReference type="ARBA" id="ARBA00022657"/>
    </source>
</evidence>
<dbReference type="Proteomes" id="UP000322234">
    <property type="component" value="Unassembled WGS sequence"/>
</dbReference>
<dbReference type="FunFam" id="1.10.246.10:FF:000006">
    <property type="entry name" value="Extracellular matrix protein 1"/>
    <property type="match status" value="1"/>
</dbReference>
<keyword evidence="9" id="KW-0325">Glycoprotein</keyword>
<feature type="region of interest" description="Disordered" evidence="15">
    <location>
        <begin position="21"/>
        <end position="83"/>
    </location>
</feature>
<evidence type="ECO:0000256" key="13">
    <source>
        <dbReference type="ARBA" id="ARBA00079511"/>
    </source>
</evidence>
<evidence type="ECO:0000256" key="4">
    <source>
        <dbReference type="ARBA" id="ARBA00022591"/>
    </source>
</evidence>
<reference evidence="17" key="1">
    <citation type="submission" date="2019-10" db="EMBL/GenBank/DDBJ databases">
        <title>The sequence and de novo assembly of the wild yak genome.</title>
        <authorList>
            <person name="Liu Y."/>
        </authorList>
    </citation>
    <scope>NUCLEOTIDE SEQUENCE [LARGE SCALE GENOMIC DNA]</scope>
    <source>
        <strain evidence="17">WY2019</strain>
    </source>
</reference>
<dbReference type="EMBL" id="VBQZ03000165">
    <property type="protein sequence ID" value="MXQ96520.1"/>
    <property type="molecule type" value="Genomic_DNA"/>
</dbReference>
<comment type="subunit">
    <text evidence="11">Interacts (via C-terminus) with HSPG2 (via C-terminus). Interacts with EFEMP1/FBLN3 and LAMB3. Interacts with MMP9.</text>
</comment>
<keyword evidence="6 16" id="KW-0732">Signal</keyword>
<dbReference type="GO" id="GO:0007165">
    <property type="term" value="P:signal transduction"/>
    <property type="evidence" value="ECO:0007669"/>
    <property type="project" value="InterPro"/>
</dbReference>
<feature type="signal peptide" evidence="16">
    <location>
        <begin position="1"/>
        <end position="18"/>
    </location>
</feature>
<comment type="subcellular location">
    <subcellularLocation>
        <location evidence="1">Secreted</location>
        <location evidence="1">Extracellular space</location>
        <location evidence="1">Extracellular matrix</location>
    </subcellularLocation>
</comment>
<evidence type="ECO:0000256" key="14">
    <source>
        <dbReference type="ARBA" id="ARBA00084103"/>
    </source>
</evidence>
<proteinExistence type="predicted"/>
<feature type="region of interest" description="Disordered" evidence="15">
    <location>
        <begin position="514"/>
        <end position="541"/>
    </location>
</feature>
<name>A0A6B0S2K6_9CETA</name>
<evidence type="ECO:0000256" key="11">
    <source>
        <dbReference type="ARBA" id="ARBA00062720"/>
    </source>
</evidence>
<evidence type="ECO:0000256" key="8">
    <source>
        <dbReference type="ARBA" id="ARBA00022855"/>
    </source>
</evidence>
<dbReference type="Pfam" id="PF05782">
    <property type="entry name" value="ECM1"/>
    <property type="match status" value="1"/>
</dbReference>
<comment type="function">
    <text evidence="10">Involved in endochondral bone formation as negative regulator of bone mineralization. Stimulates the proliferation of endothelial cells and promotes angiogenesis. Inhibits MMP9 proteolytic activity.</text>
</comment>